<organism evidence="2 3">
    <name type="scientific">Capillimicrobium parvum</name>
    <dbReference type="NCBI Taxonomy" id="2884022"/>
    <lineage>
        <taxon>Bacteria</taxon>
        <taxon>Bacillati</taxon>
        <taxon>Actinomycetota</taxon>
        <taxon>Thermoleophilia</taxon>
        <taxon>Solirubrobacterales</taxon>
        <taxon>Capillimicrobiaceae</taxon>
        <taxon>Capillimicrobium</taxon>
    </lineage>
</organism>
<dbReference type="AlphaFoldDB" id="A0A9E6Y289"/>
<dbReference type="Gene3D" id="3.40.50.150">
    <property type="entry name" value="Vaccinia Virus protein VP39"/>
    <property type="match status" value="1"/>
</dbReference>
<evidence type="ECO:0000259" key="1">
    <source>
        <dbReference type="Pfam" id="PF08241"/>
    </source>
</evidence>
<feature type="domain" description="Methyltransferase type 11" evidence="1">
    <location>
        <begin position="101"/>
        <end position="198"/>
    </location>
</feature>
<dbReference type="GO" id="GO:0008757">
    <property type="term" value="F:S-adenosylmethionine-dependent methyltransferase activity"/>
    <property type="evidence" value="ECO:0007669"/>
    <property type="project" value="InterPro"/>
</dbReference>
<dbReference type="InterPro" id="IPR029063">
    <property type="entry name" value="SAM-dependent_MTases_sf"/>
</dbReference>
<gene>
    <name evidence="2" type="ORF">DSM104329_05095</name>
</gene>
<accession>A0A9E6Y289</accession>
<dbReference type="InterPro" id="IPR013216">
    <property type="entry name" value="Methyltransf_11"/>
</dbReference>
<proteinExistence type="predicted"/>
<evidence type="ECO:0000313" key="3">
    <source>
        <dbReference type="Proteomes" id="UP001162834"/>
    </source>
</evidence>
<dbReference type="PANTHER" id="PTHR43464:SF78">
    <property type="entry name" value="SLR1117 PROTEIN"/>
    <property type="match status" value="1"/>
</dbReference>
<dbReference type="Pfam" id="PF08241">
    <property type="entry name" value="Methyltransf_11"/>
    <property type="match status" value="1"/>
</dbReference>
<dbReference type="EMBL" id="CP087164">
    <property type="protein sequence ID" value="UGS38665.1"/>
    <property type="molecule type" value="Genomic_DNA"/>
</dbReference>
<name>A0A9E6Y289_9ACTN</name>
<dbReference type="KEGG" id="sbae:DSM104329_05095"/>
<evidence type="ECO:0000313" key="2">
    <source>
        <dbReference type="EMBL" id="UGS38665.1"/>
    </source>
</evidence>
<keyword evidence="3" id="KW-1185">Reference proteome</keyword>
<dbReference type="SUPFAM" id="SSF53335">
    <property type="entry name" value="S-adenosyl-L-methionine-dependent methyltransferases"/>
    <property type="match status" value="1"/>
</dbReference>
<dbReference type="CDD" id="cd02440">
    <property type="entry name" value="AdoMet_MTases"/>
    <property type="match status" value="1"/>
</dbReference>
<reference evidence="2" key="1">
    <citation type="journal article" date="2022" name="Int. J. Syst. Evol. Microbiol.">
        <title>Pseudomonas aegrilactucae sp. nov. and Pseudomonas morbosilactucae sp. nov., pathogens causing bacterial rot of lettuce in Japan.</title>
        <authorList>
            <person name="Sawada H."/>
            <person name="Fujikawa T."/>
            <person name="Satou M."/>
        </authorList>
    </citation>
    <scope>NUCLEOTIDE SEQUENCE</scope>
    <source>
        <strain evidence="2">0166_1</strain>
    </source>
</reference>
<dbReference type="Proteomes" id="UP001162834">
    <property type="component" value="Chromosome"/>
</dbReference>
<protein>
    <recommendedName>
        <fullName evidence="1">Methyltransferase type 11 domain-containing protein</fullName>
    </recommendedName>
</protein>
<dbReference type="PANTHER" id="PTHR43464">
    <property type="entry name" value="METHYLTRANSFERASE"/>
    <property type="match status" value="1"/>
</dbReference>
<sequence length="337" mass="37671">MSTATATWLADVLGVPSLEEGATLTVRGQELVVRDGIPRMRQLLSDDQAETTEMFGFKWTQEDTFTRPEALELMRGWLESRYGRVADAPWWGEYGGRPLVLDAGCGAGVSGLEVFGPLGDRVRYLGADLTPAVDVARRRFADRGLDAAFLQADLTRLPLAPGSVDVIFSEGVLHHTDSTEGALKAVAPLLRPGGRILFYVYRRKSLIREFTDDAIRAQLQEMTPEEAWTALEPLTKLGIALGELGVEIDVPEDIDVLGIEAGRVDLQRLFYYDVFKAYYDPAMTFGEMHHINFDWYAPKNAFRQTEDEVRRWCGEAGLDVEHEHIHRSGITIIATKR</sequence>
<dbReference type="RefSeq" id="WP_259312683.1">
    <property type="nucleotide sequence ID" value="NZ_CP087164.1"/>
</dbReference>